<dbReference type="SMR" id="A0A2K3CSA0"/>
<evidence type="ECO:0008006" key="4">
    <source>
        <dbReference type="Google" id="ProtNLM"/>
    </source>
</evidence>
<feature type="region of interest" description="Disordered" evidence="1">
    <location>
        <begin position="831"/>
        <end position="895"/>
    </location>
</feature>
<feature type="compositionally biased region" description="Polar residues" evidence="1">
    <location>
        <begin position="981"/>
        <end position="990"/>
    </location>
</feature>
<dbReference type="PANTHER" id="PTHR48125:SF10">
    <property type="entry name" value="OS12G0136300 PROTEIN"/>
    <property type="match status" value="1"/>
</dbReference>
<feature type="region of interest" description="Disordered" evidence="1">
    <location>
        <begin position="950"/>
        <end position="1123"/>
    </location>
</feature>
<organism evidence="2 3">
    <name type="scientific">Chlamydomonas reinhardtii</name>
    <name type="common">Chlamydomonas smithii</name>
    <dbReference type="NCBI Taxonomy" id="3055"/>
    <lineage>
        <taxon>Eukaryota</taxon>
        <taxon>Viridiplantae</taxon>
        <taxon>Chlorophyta</taxon>
        <taxon>core chlorophytes</taxon>
        <taxon>Chlorophyceae</taxon>
        <taxon>CS clade</taxon>
        <taxon>Chlamydomonadales</taxon>
        <taxon>Chlamydomonadaceae</taxon>
        <taxon>Chlamydomonas</taxon>
    </lineage>
</organism>
<name>A0A2K3CSA0_CHLRE</name>
<feature type="region of interest" description="Disordered" evidence="1">
    <location>
        <begin position="709"/>
        <end position="742"/>
    </location>
</feature>
<feature type="compositionally biased region" description="Polar residues" evidence="1">
    <location>
        <begin position="278"/>
        <end position="289"/>
    </location>
</feature>
<feature type="region of interest" description="Disordered" evidence="1">
    <location>
        <begin position="342"/>
        <end position="371"/>
    </location>
</feature>
<dbReference type="InParanoid" id="A0A2K3CSA0"/>
<feature type="compositionally biased region" description="Low complexity" evidence="1">
    <location>
        <begin position="1053"/>
        <end position="1083"/>
    </location>
</feature>
<evidence type="ECO:0000313" key="3">
    <source>
        <dbReference type="Proteomes" id="UP000006906"/>
    </source>
</evidence>
<feature type="compositionally biased region" description="Low complexity" evidence="1">
    <location>
        <begin position="831"/>
        <end position="864"/>
    </location>
</feature>
<gene>
    <name evidence="2" type="ORF">CHLRE_17g747897v5</name>
</gene>
<feature type="compositionally biased region" description="Low complexity" evidence="1">
    <location>
        <begin position="1029"/>
        <end position="1039"/>
    </location>
</feature>
<sequence length="1123" mass="115351">MSKPSTPVRRSKVGVRPGSREGGEIPLTASMEVLPPDPCASPSLLASVDPAFGRAQDAHGAVAAAKPRTPLSSSNLLSRTRSNEGRRSAAVPHEVIPLTSTTSKSFNASHPPVLQPHQEHSGPRSRPGTATSQASSRFNPVTEDDVHHPRPGSSQAQYQATAMPHAGAHVAMGGSATEVAQRAAAAAGGGSRRYPAAPGLVAQLDDEHSEVPGTPASVASGRVGGGGTFFTDLRRSFADGMHPGVDESQDLGEEYEDAVAGLGGPKVERSQRGGLGSLASSRLNPMQSPSASEDGDAADAEEEAAYAEYAGDLRPDPAMGLDLRSDGGASSAALTEYSNPLMTPEESRAATPLPASAPVVGSSISGDTSTTEEARKSLLLVIRDLYVTEPQPPPSAEPSRPGTAAAPAPEVVDEEPTATDDMDVLAASRAAVAALAARADGAQSQRRSELGEYMTALQERKDDAGGRLVELPADWGVMLERLFRQRRAEYATLEGWLGPRRFEDLPINQLPSDHPDPKVVEGLARIQELDGMLNDKLIAALISHRETFPEEWQEQERRRLARHTKGVEDALKKERHKRLRAARIARAVTSLGEDDNDDLRASVTSMMSAGAQLQSIYSRLFTLKPEEEALVEAVLQRDDEESINPFDLDSAAAYAEGVGPLAGAGPAAASPDDIELELDMLLPSAASAAPTPSAASGAAAAALHRQFSSARGPEGASHTVADSGAEDRRPSSALPAFSASRPGTATGTGGLSAIAAAALHGHPALLAAGGVRDSFTAGSGLLPERVYEDPRAASRALRAINARLAAFESEHMWDDSGSLADFKSLPTAGGVAGAGPAAAGPAAPPGMQSPSGPGTVAAGARGPVGLPPRPPSPTRSAKSVAGGPAASVSTVTASGHKDYLREERITKEMVGREKDIDSALRQLKTGEVVRLGEVTLKALVEQCRRLQELNAQRRKAEDESKEIERRAPPPAAQPPPQAQASRQSVGSASGRSGPEPVKAAKSHTRSSDQSSDAGPVEAGSSKPVPRHNSAGSTRTTAPGSGTGPGARRTSDPAASGTGAAATATEAPARAKTATTASSKGSAPGKPPAGPTAKAEGVAAGSGGSVASMFSGAGPPPPPPPPPE</sequence>
<dbReference type="EMBL" id="CM008978">
    <property type="protein sequence ID" value="PNW71131.1"/>
    <property type="molecule type" value="Genomic_DNA"/>
</dbReference>
<dbReference type="OMA" id="WGVMLER"/>
<dbReference type="KEGG" id="cre:CHLRE_17g747897v5"/>
<dbReference type="Proteomes" id="UP000006906">
    <property type="component" value="Chromosome 17"/>
</dbReference>
<feature type="compositionally biased region" description="Low complexity" evidence="1">
    <location>
        <begin position="1090"/>
        <end position="1112"/>
    </location>
</feature>
<feature type="compositionally biased region" description="Pro residues" evidence="1">
    <location>
        <begin position="1113"/>
        <end position="1123"/>
    </location>
</feature>
<feature type="region of interest" description="Disordered" evidence="1">
    <location>
        <begin position="1"/>
        <end position="26"/>
    </location>
</feature>
<feature type="region of interest" description="Disordered" evidence="1">
    <location>
        <begin position="262"/>
        <end position="327"/>
    </location>
</feature>
<dbReference type="OrthoDB" id="551680at2759"/>
<feature type="compositionally biased region" description="Low complexity" evidence="1">
    <location>
        <begin position="397"/>
        <end position="410"/>
    </location>
</feature>
<dbReference type="GeneID" id="5729111"/>
<feature type="compositionally biased region" description="Low complexity" evidence="1">
    <location>
        <begin position="67"/>
        <end position="80"/>
    </location>
</feature>
<feature type="compositionally biased region" description="Pro residues" evidence="1">
    <location>
        <begin position="968"/>
        <end position="977"/>
    </location>
</feature>
<reference evidence="2 3" key="1">
    <citation type="journal article" date="2007" name="Science">
        <title>The Chlamydomonas genome reveals the evolution of key animal and plant functions.</title>
        <authorList>
            <person name="Merchant S.S."/>
            <person name="Prochnik S.E."/>
            <person name="Vallon O."/>
            <person name="Harris E.H."/>
            <person name="Karpowicz S.J."/>
            <person name="Witman G.B."/>
            <person name="Terry A."/>
            <person name="Salamov A."/>
            <person name="Fritz-Laylin L.K."/>
            <person name="Marechal-Drouard L."/>
            <person name="Marshall W.F."/>
            <person name="Qu L.H."/>
            <person name="Nelson D.R."/>
            <person name="Sanderfoot A.A."/>
            <person name="Spalding M.H."/>
            <person name="Kapitonov V.V."/>
            <person name="Ren Q."/>
            <person name="Ferris P."/>
            <person name="Lindquist E."/>
            <person name="Shapiro H."/>
            <person name="Lucas S.M."/>
            <person name="Grimwood J."/>
            <person name="Schmutz J."/>
            <person name="Cardol P."/>
            <person name="Cerutti H."/>
            <person name="Chanfreau G."/>
            <person name="Chen C.L."/>
            <person name="Cognat V."/>
            <person name="Croft M.T."/>
            <person name="Dent R."/>
            <person name="Dutcher S."/>
            <person name="Fernandez E."/>
            <person name="Fukuzawa H."/>
            <person name="Gonzalez-Ballester D."/>
            <person name="Gonzalez-Halphen D."/>
            <person name="Hallmann A."/>
            <person name="Hanikenne M."/>
            <person name="Hippler M."/>
            <person name="Inwood W."/>
            <person name="Jabbari K."/>
            <person name="Kalanon M."/>
            <person name="Kuras R."/>
            <person name="Lefebvre P.A."/>
            <person name="Lemaire S.D."/>
            <person name="Lobanov A.V."/>
            <person name="Lohr M."/>
            <person name="Manuell A."/>
            <person name="Meier I."/>
            <person name="Mets L."/>
            <person name="Mittag M."/>
            <person name="Mittelmeier T."/>
            <person name="Moroney J.V."/>
            <person name="Moseley J."/>
            <person name="Napoli C."/>
            <person name="Nedelcu A.M."/>
            <person name="Niyogi K."/>
            <person name="Novoselov S.V."/>
            <person name="Paulsen I.T."/>
            <person name="Pazour G."/>
            <person name="Purton S."/>
            <person name="Ral J.P."/>
            <person name="Riano-Pachon D.M."/>
            <person name="Riekhof W."/>
            <person name="Rymarquis L."/>
            <person name="Schroda M."/>
            <person name="Stern D."/>
            <person name="Umen J."/>
            <person name="Willows R."/>
            <person name="Wilson N."/>
            <person name="Zimmer S.L."/>
            <person name="Allmer J."/>
            <person name="Balk J."/>
            <person name="Bisova K."/>
            <person name="Chen C.J."/>
            <person name="Elias M."/>
            <person name="Gendler K."/>
            <person name="Hauser C."/>
            <person name="Lamb M.R."/>
            <person name="Ledford H."/>
            <person name="Long J.C."/>
            <person name="Minagawa J."/>
            <person name="Page M.D."/>
            <person name="Pan J."/>
            <person name="Pootakham W."/>
            <person name="Roje S."/>
            <person name="Rose A."/>
            <person name="Stahlberg E."/>
            <person name="Terauchi A.M."/>
            <person name="Yang P."/>
            <person name="Ball S."/>
            <person name="Bowler C."/>
            <person name="Dieckmann C.L."/>
            <person name="Gladyshev V.N."/>
            <person name="Green P."/>
            <person name="Jorgensen R."/>
            <person name="Mayfield S."/>
            <person name="Mueller-Roeber B."/>
            <person name="Rajamani S."/>
            <person name="Sayre R.T."/>
            <person name="Brokstein P."/>
            <person name="Dubchak I."/>
            <person name="Goodstein D."/>
            <person name="Hornick L."/>
            <person name="Huang Y.W."/>
            <person name="Jhaveri J."/>
            <person name="Luo Y."/>
            <person name="Martinez D."/>
            <person name="Ngau W.C."/>
            <person name="Otillar B."/>
            <person name="Poliakov A."/>
            <person name="Porter A."/>
            <person name="Szajkowski L."/>
            <person name="Werner G."/>
            <person name="Zhou K."/>
            <person name="Grigoriev I.V."/>
            <person name="Rokhsar D.S."/>
            <person name="Grossman A.R."/>
        </authorList>
    </citation>
    <scope>NUCLEOTIDE SEQUENCE [LARGE SCALE GENOMIC DNA]</scope>
    <source>
        <strain evidence="3">CC-503</strain>
    </source>
</reference>
<feature type="compositionally biased region" description="Polar residues" evidence="1">
    <location>
        <begin position="128"/>
        <end position="139"/>
    </location>
</feature>
<protein>
    <recommendedName>
        <fullName evidence="4">Fibrous sheath-interacting protein 1</fullName>
    </recommendedName>
</protein>
<dbReference type="PANTHER" id="PTHR48125">
    <property type="entry name" value="LP07818P1"/>
    <property type="match status" value="1"/>
</dbReference>
<keyword evidence="3" id="KW-1185">Reference proteome</keyword>
<evidence type="ECO:0000313" key="2">
    <source>
        <dbReference type="EMBL" id="PNW71131.1"/>
    </source>
</evidence>
<dbReference type="AlphaFoldDB" id="A0A2K3CSA0"/>
<dbReference type="ExpressionAtlas" id="A0A2K3CSA0">
    <property type="expression patterns" value="baseline and differential"/>
</dbReference>
<evidence type="ECO:0000256" key="1">
    <source>
        <dbReference type="SAM" id="MobiDB-lite"/>
    </source>
</evidence>
<dbReference type="RefSeq" id="XP_042915248.1">
    <property type="nucleotide sequence ID" value="XM_043072788.1"/>
</dbReference>
<feature type="region of interest" description="Disordered" evidence="1">
    <location>
        <begin position="55"/>
        <end position="162"/>
    </location>
</feature>
<accession>A0A2K3CSA0</accession>
<proteinExistence type="predicted"/>
<feature type="region of interest" description="Disordered" evidence="1">
    <location>
        <begin position="388"/>
        <end position="418"/>
    </location>
</feature>
<dbReference type="Gramene" id="PNW71131">
    <property type="protein sequence ID" value="PNW71131"/>
    <property type="gene ID" value="CHLRE_17g747897v5"/>
</dbReference>
<feature type="compositionally biased region" description="Basic and acidic residues" evidence="1">
    <location>
        <begin position="954"/>
        <end position="967"/>
    </location>
</feature>
<feature type="compositionally biased region" description="Polar residues" evidence="1">
    <location>
        <begin position="362"/>
        <end position="371"/>
    </location>
</feature>
<feature type="compositionally biased region" description="Polar residues" evidence="1">
    <location>
        <begin position="98"/>
        <end position="108"/>
    </location>
</feature>
<feature type="compositionally biased region" description="Acidic residues" evidence="1">
    <location>
        <begin position="293"/>
        <end position="305"/>
    </location>
</feature>